<dbReference type="KEGG" id="sti:Sthe_0307"/>
<dbReference type="PRINTS" id="PR01210">
    <property type="entry name" value="GGTRANSPTASE"/>
</dbReference>
<reference evidence="5 6" key="2">
    <citation type="journal article" date="2010" name="Stand. Genomic Sci.">
        <title>Complete genome sequence of Desulfohalobium retbaense type strain (HR(100)).</title>
        <authorList>
            <person name="Spring S."/>
            <person name="Nolan M."/>
            <person name="Lapidus A."/>
            <person name="Glavina Del Rio T."/>
            <person name="Copeland A."/>
            <person name="Tice H."/>
            <person name="Cheng J.F."/>
            <person name="Lucas S."/>
            <person name="Land M."/>
            <person name="Chen F."/>
            <person name="Bruce D."/>
            <person name="Goodwin L."/>
            <person name="Pitluck S."/>
            <person name="Ivanova N."/>
            <person name="Mavromatis K."/>
            <person name="Mikhailova N."/>
            <person name="Pati A."/>
            <person name="Chen A."/>
            <person name="Palaniappan K."/>
            <person name="Hauser L."/>
            <person name="Chang Y.J."/>
            <person name="Jeffries C.D."/>
            <person name="Munk C."/>
            <person name="Kiss H."/>
            <person name="Chain P."/>
            <person name="Han C."/>
            <person name="Brettin T."/>
            <person name="Detter J.C."/>
            <person name="Schuler E."/>
            <person name="Goker M."/>
            <person name="Rohde M."/>
            <person name="Bristow J."/>
            <person name="Eisen J.A."/>
            <person name="Markowitz V."/>
            <person name="Hugenholtz P."/>
            <person name="Kyrpides N.C."/>
            <person name="Klenk H.P."/>
        </authorList>
    </citation>
    <scope>NUCLEOTIDE SEQUENCE [LARGE SCALE GENOMIC DNA]</scope>
    <source>
        <strain evidence="6">ATCC 49802 / DSM 20745 / S 6022</strain>
    </source>
</reference>
<evidence type="ECO:0000256" key="3">
    <source>
        <dbReference type="ARBA" id="ARBA00022801"/>
    </source>
</evidence>
<reference evidence="6" key="1">
    <citation type="submission" date="2009-11" db="EMBL/GenBank/DDBJ databases">
        <title>The complete chromosome 1 of Sphaerobacter thermophilus DSM 20745.</title>
        <authorList>
            <person name="Lucas S."/>
            <person name="Copeland A."/>
            <person name="Lapidus A."/>
            <person name="Glavina del Rio T."/>
            <person name="Dalin E."/>
            <person name="Tice H."/>
            <person name="Bruce D."/>
            <person name="Goodwin L."/>
            <person name="Pitluck S."/>
            <person name="Kyrpides N."/>
            <person name="Mavromatis K."/>
            <person name="Ivanova N."/>
            <person name="Mikhailova N."/>
            <person name="LaButti K.M."/>
            <person name="Clum A."/>
            <person name="Sun H.I."/>
            <person name="Brettin T."/>
            <person name="Detter J.C."/>
            <person name="Han C."/>
            <person name="Larimer F."/>
            <person name="Land M."/>
            <person name="Hauser L."/>
            <person name="Markowitz V."/>
            <person name="Cheng J.F."/>
            <person name="Hugenholtz P."/>
            <person name="Woyke T."/>
            <person name="Wu D."/>
            <person name="Steenblock K."/>
            <person name="Schneider S."/>
            <person name="Pukall R."/>
            <person name="Goeker M."/>
            <person name="Klenk H.P."/>
            <person name="Eisen J.A."/>
        </authorList>
    </citation>
    <scope>NUCLEOTIDE SEQUENCE [LARGE SCALE GENOMIC DNA]</scope>
    <source>
        <strain evidence="6">ATCC 49802 / DSM 20745 / S 6022</strain>
    </source>
</reference>
<accession>D1C6Y5</accession>
<sequence length="554" mass="59304">MPSDNPAWPFDHLPAPEQGPKEVAVGERAMVSTSHPMVTEAAVQVLREGGNAIDALLTAMPLQHVVEPHMSTLAGGFGLVYWEAASGRAYYLNAELDRPSGGPIPPRDAPEESGQRIAVPGTVRGMQALAERFGTRPWASYFEPAIKVADDGFPMYSFLYGEMAASYDRLTHYPSGRAFYTPAGYLTPVGHLHRQPALAAALRRLAQPDGVEWFQRGEWAQRFVEAVQQTGGSVTLEDMAGYEPRWAEPLRFRAFGYDLLGGDAPEYGAAFVGVALGILERVGIDPAEPWHGSARATALVARALGVAAHYTARYCQDPTAFGVPFDILLSDEFLSLQARLLTESFPTVDLPLPDDNLVAAPPQPGPGSTDSNHIVIVDAAGNWLTMLHTVYGTPFGTGLVVDGISVNSGNPSYFGGVSVGPGRRITTPLAPVLVLRDGQPWIGIGSPGAACQAVALVLLNLLHHRMDLEAAIDAPRLQLRAEGGRGMGWEIGTIAVETRFPEATLRGLVRLGIDVASLGDYNWHMGSVQTVMRDESGRLHGAADPRRGGHAAGF</sequence>
<dbReference type="HOGENOM" id="CLU_014813_0_3_0"/>
<dbReference type="InterPro" id="IPR043138">
    <property type="entry name" value="GGT_lsub"/>
</dbReference>
<keyword evidence="6" id="KW-1185">Reference proteome</keyword>
<dbReference type="GO" id="GO:0103068">
    <property type="term" value="F:leukotriene C4 gamma-glutamyl transferase activity"/>
    <property type="evidence" value="ECO:0007669"/>
    <property type="project" value="UniProtKB-EC"/>
</dbReference>
<dbReference type="PANTHER" id="PTHR43199">
    <property type="entry name" value="GLUTATHIONE HYDROLASE"/>
    <property type="match status" value="1"/>
</dbReference>
<keyword evidence="5" id="KW-0012">Acyltransferase</keyword>
<keyword evidence="4" id="KW-0865">Zymogen</keyword>
<dbReference type="EMBL" id="CP001823">
    <property type="protein sequence ID" value="ACZ37746.1"/>
    <property type="molecule type" value="Genomic_DNA"/>
</dbReference>
<dbReference type="STRING" id="479434.Sthe_0307"/>
<dbReference type="InterPro" id="IPR051792">
    <property type="entry name" value="GGT_bact"/>
</dbReference>
<proteinExistence type="inferred from homology"/>
<dbReference type="PANTHER" id="PTHR43199:SF1">
    <property type="entry name" value="GLUTATHIONE HYDROLASE PROENZYME"/>
    <property type="match status" value="1"/>
</dbReference>
<dbReference type="InParanoid" id="D1C6Y5"/>
<organism evidence="5 6">
    <name type="scientific">Sphaerobacter thermophilus (strain ATCC 49802 / DSM 20745 / KCCM 41009 / NCIMB 13125 / S 6022)</name>
    <dbReference type="NCBI Taxonomy" id="479434"/>
    <lineage>
        <taxon>Bacteria</taxon>
        <taxon>Pseudomonadati</taxon>
        <taxon>Thermomicrobiota</taxon>
        <taxon>Thermomicrobia</taxon>
        <taxon>Sphaerobacterales</taxon>
        <taxon>Sphaerobacterineae</taxon>
        <taxon>Sphaerobacteraceae</taxon>
        <taxon>Sphaerobacter</taxon>
    </lineage>
</organism>
<dbReference type="AlphaFoldDB" id="D1C6Y5"/>
<dbReference type="InterPro" id="IPR029055">
    <property type="entry name" value="Ntn_hydrolases_N"/>
</dbReference>
<evidence type="ECO:0000256" key="1">
    <source>
        <dbReference type="ARBA" id="ARBA00009381"/>
    </source>
</evidence>
<dbReference type="Proteomes" id="UP000002027">
    <property type="component" value="Chromosome 1"/>
</dbReference>
<dbReference type="OrthoDB" id="9781342at2"/>
<protein>
    <submittedName>
        <fullName evidence="5">Gamma-glutamyltransferase</fullName>
        <ecNumber evidence="5">2.3.2.2</ecNumber>
    </submittedName>
</protein>
<evidence type="ECO:0000313" key="6">
    <source>
        <dbReference type="Proteomes" id="UP000002027"/>
    </source>
</evidence>
<evidence type="ECO:0000256" key="2">
    <source>
        <dbReference type="ARBA" id="ARBA00022679"/>
    </source>
</evidence>
<dbReference type="EC" id="2.3.2.2" evidence="5"/>
<dbReference type="InterPro" id="IPR043137">
    <property type="entry name" value="GGT_ssub_C"/>
</dbReference>
<comment type="similarity">
    <text evidence="1">Belongs to the gamma-glutamyltransferase family.</text>
</comment>
<dbReference type="eggNOG" id="COG0405">
    <property type="taxonomic scope" value="Bacteria"/>
</dbReference>
<keyword evidence="3" id="KW-0378">Hydrolase</keyword>
<dbReference type="Gene3D" id="3.60.20.40">
    <property type="match status" value="1"/>
</dbReference>
<dbReference type="SUPFAM" id="SSF56235">
    <property type="entry name" value="N-terminal nucleophile aminohydrolases (Ntn hydrolases)"/>
    <property type="match status" value="1"/>
</dbReference>
<dbReference type="GO" id="GO:0016787">
    <property type="term" value="F:hydrolase activity"/>
    <property type="evidence" value="ECO:0007669"/>
    <property type="project" value="UniProtKB-KW"/>
</dbReference>
<name>D1C6Y5_SPHTD</name>
<dbReference type="Pfam" id="PF01019">
    <property type="entry name" value="G_glu_transpept"/>
    <property type="match status" value="1"/>
</dbReference>
<dbReference type="RefSeq" id="WP_012870794.1">
    <property type="nucleotide sequence ID" value="NC_013523.1"/>
</dbReference>
<gene>
    <name evidence="5" type="ordered locus">Sthe_0307</name>
</gene>
<evidence type="ECO:0000313" key="5">
    <source>
        <dbReference type="EMBL" id="ACZ37746.1"/>
    </source>
</evidence>
<evidence type="ECO:0000256" key="4">
    <source>
        <dbReference type="ARBA" id="ARBA00023145"/>
    </source>
</evidence>
<keyword evidence="2 5" id="KW-0808">Transferase</keyword>
<dbReference type="Gene3D" id="1.10.246.130">
    <property type="match status" value="1"/>
</dbReference>